<organism evidence="1 2">
    <name type="scientific">Blastomyces percursus</name>
    <dbReference type="NCBI Taxonomy" id="1658174"/>
    <lineage>
        <taxon>Eukaryota</taxon>
        <taxon>Fungi</taxon>
        <taxon>Dikarya</taxon>
        <taxon>Ascomycota</taxon>
        <taxon>Pezizomycotina</taxon>
        <taxon>Eurotiomycetes</taxon>
        <taxon>Eurotiomycetidae</taxon>
        <taxon>Onygenales</taxon>
        <taxon>Ajellomycetaceae</taxon>
        <taxon>Blastomyces</taxon>
    </lineage>
</organism>
<dbReference type="VEuPathDB" id="FungiDB:ACJ73_09782"/>
<keyword evidence="2" id="KW-1185">Reference proteome</keyword>
<dbReference type="Proteomes" id="UP000242791">
    <property type="component" value="Unassembled WGS sequence"/>
</dbReference>
<protein>
    <submittedName>
        <fullName evidence="1">Uncharacterized protein</fullName>
    </submittedName>
</protein>
<reference evidence="1 2" key="1">
    <citation type="submission" date="2015-08" db="EMBL/GenBank/DDBJ databases">
        <title>Emmonsia species relationships and genome sequence.</title>
        <authorList>
            <person name="Cuomo C.A."/>
            <person name="Schwartz I.S."/>
            <person name="Kenyon C."/>
            <person name="De Hoog G.S."/>
            <person name="Govender N.P."/>
            <person name="Botha A."/>
            <person name="Moreno L."/>
            <person name="De Vries M."/>
            <person name="Munoz J.F."/>
            <person name="Stielow J.B."/>
        </authorList>
    </citation>
    <scope>NUCLEOTIDE SEQUENCE [LARGE SCALE GENOMIC DNA]</scope>
    <source>
        <strain evidence="1 2">EI222</strain>
    </source>
</reference>
<dbReference type="AlphaFoldDB" id="A0A1J9Q5P6"/>
<evidence type="ECO:0000313" key="2">
    <source>
        <dbReference type="Proteomes" id="UP000242791"/>
    </source>
</evidence>
<dbReference type="EMBL" id="LGTZ01002985">
    <property type="protein sequence ID" value="OJD10469.1"/>
    <property type="molecule type" value="Genomic_DNA"/>
</dbReference>
<sequence>MSGIVVAEREDRRTRSEGLFSRDLQVAGDL</sequence>
<accession>A0A1J9Q5P6</accession>
<gene>
    <name evidence="1" type="ORF">ACJ73_09782</name>
</gene>
<name>A0A1J9Q5P6_9EURO</name>
<comment type="caution">
    <text evidence="1">The sequence shown here is derived from an EMBL/GenBank/DDBJ whole genome shotgun (WGS) entry which is preliminary data.</text>
</comment>
<proteinExistence type="predicted"/>
<evidence type="ECO:0000313" key="1">
    <source>
        <dbReference type="EMBL" id="OJD10469.1"/>
    </source>
</evidence>